<proteinExistence type="predicted"/>
<feature type="signal peptide" evidence="1">
    <location>
        <begin position="1"/>
        <end position="18"/>
    </location>
</feature>
<protein>
    <submittedName>
        <fullName evidence="2">Uncharacterized protein</fullName>
    </submittedName>
</protein>
<gene>
    <name evidence="2" type="ORF">PTTT1_LOCUS16901</name>
</gene>
<name>A0A8J9STR0_PHATR</name>
<keyword evidence="1" id="KW-0732">Signal</keyword>
<dbReference type="AlphaFoldDB" id="A0A8J9STR0"/>
<accession>A0A8J9STR0</accession>
<evidence type="ECO:0000256" key="1">
    <source>
        <dbReference type="SAM" id="SignalP"/>
    </source>
</evidence>
<dbReference type="EMBL" id="OU594956">
    <property type="protein sequence ID" value="CAG9281573.1"/>
    <property type="molecule type" value="Genomic_DNA"/>
</dbReference>
<dbReference type="Proteomes" id="UP000836788">
    <property type="component" value="Chromosome 15"/>
</dbReference>
<organism evidence="2">
    <name type="scientific">Phaeodactylum tricornutum</name>
    <name type="common">Diatom</name>
    <dbReference type="NCBI Taxonomy" id="2850"/>
    <lineage>
        <taxon>Eukaryota</taxon>
        <taxon>Sar</taxon>
        <taxon>Stramenopiles</taxon>
        <taxon>Ochrophyta</taxon>
        <taxon>Bacillariophyta</taxon>
        <taxon>Bacillariophyceae</taxon>
        <taxon>Bacillariophycidae</taxon>
        <taxon>Naviculales</taxon>
        <taxon>Phaeodactylaceae</taxon>
        <taxon>Phaeodactylum</taxon>
    </lineage>
</organism>
<feature type="chain" id="PRO_5035435013" evidence="1">
    <location>
        <begin position="19"/>
        <end position="179"/>
    </location>
</feature>
<sequence>MKSLLIMVAFVQAYRCLALVSVDVSNRQYSTRPVSPLQLQMANSDGDQNSNQYTFWTSRGTNVTITDDLTPPLVKFRKESLLFDESSASKYNNDALRLWRGLKSRLPQVLTGARQVDTADDNPLAGIYNMIFVRLPTVAAGFVYGKNLYQGHPLIVDVGNGPWEVNPLFVLATLYVILR</sequence>
<reference evidence="2" key="1">
    <citation type="submission" date="2022-02" db="EMBL/GenBank/DDBJ databases">
        <authorList>
            <person name="Giguere J D."/>
        </authorList>
    </citation>
    <scope>NUCLEOTIDE SEQUENCE</scope>
    <source>
        <strain evidence="2">CCAP 1055/1</strain>
    </source>
</reference>
<evidence type="ECO:0000313" key="2">
    <source>
        <dbReference type="EMBL" id="CAG9281573.1"/>
    </source>
</evidence>